<keyword evidence="4 9" id="KW-0812">Transmembrane</keyword>
<dbReference type="EMBL" id="JAGRRH010000022">
    <property type="protein sequence ID" value="KAG7345104.1"/>
    <property type="molecule type" value="Genomic_DNA"/>
</dbReference>
<keyword evidence="11" id="KW-1185">Reference proteome</keyword>
<dbReference type="OrthoDB" id="42582at2759"/>
<dbReference type="GO" id="GO:0005886">
    <property type="term" value="C:plasma membrane"/>
    <property type="evidence" value="ECO:0007669"/>
    <property type="project" value="UniProtKB-SubCell"/>
</dbReference>
<evidence type="ECO:0000256" key="3">
    <source>
        <dbReference type="ARBA" id="ARBA00022475"/>
    </source>
</evidence>
<gene>
    <name evidence="10" type="ORF">IV203_032635</name>
</gene>
<keyword evidence="6" id="KW-0406">Ion transport</keyword>
<accession>A0A9K3PHG4</accession>
<reference evidence="10" key="1">
    <citation type="journal article" date="2021" name="Sci. Rep.">
        <title>Diploid genomic architecture of Nitzschia inconspicua, an elite biomass production diatom.</title>
        <authorList>
            <person name="Oliver A."/>
            <person name="Podell S."/>
            <person name="Pinowska A."/>
            <person name="Traller J.C."/>
            <person name="Smith S.R."/>
            <person name="McClure R."/>
            <person name="Beliaev A."/>
            <person name="Bohutskyi P."/>
            <person name="Hill E.A."/>
            <person name="Rabines A."/>
            <person name="Zheng H."/>
            <person name="Allen L.Z."/>
            <person name="Kuo A."/>
            <person name="Grigoriev I.V."/>
            <person name="Allen A.E."/>
            <person name="Hazlebeck D."/>
            <person name="Allen E.E."/>
        </authorList>
    </citation>
    <scope>NUCLEOTIDE SEQUENCE</scope>
    <source>
        <strain evidence="10">Hildebrandi</strain>
    </source>
</reference>
<dbReference type="Pfam" id="PF25539">
    <property type="entry name" value="Bestrophin_2"/>
    <property type="match status" value="1"/>
</dbReference>
<evidence type="ECO:0000256" key="8">
    <source>
        <dbReference type="SAM" id="MobiDB-lite"/>
    </source>
</evidence>
<evidence type="ECO:0000256" key="2">
    <source>
        <dbReference type="ARBA" id="ARBA00022448"/>
    </source>
</evidence>
<feature type="transmembrane region" description="Helical" evidence="9">
    <location>
        <begin position="6"/>
        <end position="26"/>
    </location>
</feature>
<feature type="transmembrane region" description="Helical" evidence="9">
    <location>
        <begin position="132"/>
        <end position="152"/>
    </location>
</feature>
<feature type="compositionally biased region" description="Polar residues" evidence="8">
    <location>
        <begin position="475"/>
        <end position="488"/>
    </location>
</feature>
<organism evidence="10 11">
    <name type="scientific">Nitzschia inconspicua</name>
    <dbReference type="NCBI Taxonomy" id="303405"/>
    <lineage>
        <taxon>Eukaryota</taxon>
        <taxon>Sar</taxon>
        <taxon>Stramenopiles</taxon>
        <taxon>Ochrophyta</taxon>
        <taxon>Bacillariophyta</taxon>
        <taxon>Bacillariophyceae</taxon>
        <taxon>Bacillariophycidae</taxon>
        <taxon>Bacillariales</taxon>
        <taxon>Bacillariaceae</taxon>
        <taxon>Nitzschia</taxon>
    </lineage>
</organism>
<evidence type="ECO:0000256" key="5">
    <source>
        <dbReference type="ARBA" id="ARBA00022989"/>
    </source>
</evidence>
<dbReference type="AlphaFoldDB" id="A0A9K3PHG4"/>
<comment type="caution">
    <text evidence="10">The sequence shown here is derived from an EMBL/GenBank/DDBJ whole genome shotgun (WGS) entry which is preliminary data.</text>
</comment>
<evidence type="ECO:0000256" key="4">
    <source>
        <dbReference type="ARBA" id="ARBA00022692"/>
    </source>
</evidence>
<keyword evidence="5 9" id="KW-1133">Transmembrane helix</keyword>
<name>A0A9K3PHG4_9STRA</name>
<feature type="transmembrane region" description="Helical" evidence="9">
    <location>
        <begin position="172"/>
        <end position="189"/>
    </location>
</feature>
<evidence type="ECO:0000313" key="10">
    <source>
        <dbReference type="EMBL" id="KAG7345104.1"/>
    </source>
</evidence>
<protein>
    <submittedName>
        <fullName evidence="10">Bestrophin, RFP-TM, chloride channel</fullName>
    </submittedName>
</protein>
<comment type="subcellular location">
    <subcellularLocation>
        <location evidence="1">Cell membrane</location>
        <topology evidence="1">Multi-pass membrane protein</topology>
    </subcellularLocation>
</comment>
<evidence type="ECO:0000256" key="6">
    <source>
        <dbReference type="ARBA" id="ARBA00023065"/>
    </source>
</evidence>
<dbReference type="PANTHER" id="PTHR33281">
    <property type="entry name" value="UPF0187 PROTEIN YNEE"/>
    <property type="match status" value="1"/>
</dbReference>
<feature type="transmembrane region" description="Helical" evidence="9">
    <location>
        <begin position="341"/>
        <end position="357"/>
    </location>
</feature>
<keyword evidence="3" id="KW-1003">Cell membrane</keyword>
<dbReference type="PANTHER" id="PTHR33281:SF19">
    <property type="entry name" value="VOLTAGE-DEPENDENT ANION CHANNEL-FORMING PROTEIN YNEE"/>
    <property type="match status" value="1"/>
</dbReference>
<keyword evidence="7 9" id="KW-0472">Membrane</keyword>
<evidence type="ECO:0000256" key="7">
    <source>
        <dbReference type="ARBA" id="ARBA00023136"/>
    </source>
</evidence>
<proteinExistence type="predicted"/>
<evidence type="ECO:0000313" key="11">
    <source>
        <dbReference type="Proteomes" id="UP000693970"/>
    </source>
</evidence>
<dbReference type="GO" id="GO:0005254">
    <property type="term" value="F:chloride channel activity"/>
    <property type="evidence" value="ECO:0007669"/>
    <property type="project" value="InterPro"/>
</dbReference>
<feature type="region of interest" description="Disordered" evidence="8">
    <location>
        <begin position="455"/>
        <end position="488"/>
    </location>
</feature>
<evidence type="ECO:0000256" key="9">
    <source>
        <dbReference type="SAM" id="Phobius"/>
    </source>
</evidence>
<keyword evidence="2" id="KW-0813">Transport</keyword>
<evidence type="ECO:0000256" key="1">
    <source>
        <dbReference type="ARBA" id="ARBA00004651"/>
    </source>
</evidence>
<sequence>MKLDLSVSWMFILISVGDFGIISAFVSPQLSPSPLTTPSSHSHQPRRCRRLLLPGRTTKLPMLTPSRNNLKELEWTKPTEEQVKHWLKQYGEVSRWYRQDVFDPSDWVRSRRPTRFVENIMSTWKSGLIRQISFYVEVLAAVSAIVVIYNNLHAANRLPFGLCKFLPMMKIPLLPFNLAAGSLGLLLTFRTNVCYQRWNEGRSAWGKIINDSRSLVRMACIWGQSYSKTATPALLHQLGDAVCSFSRSVMNRTLPKSEDETNFVKYCQSHVKDEIFASNLYNSSHRPTRALAEITAILVQMDLNPLHQIEVEKMVTELCSALGVCERILTSPIPTFYSRHTSRFLAFWLFFLPMALYDTIAGWRHFALIPVMMVLGGFMLGIEELSCQLEEPFSILPMSRMCEDSIRAPIMDQVERSVQQMEESENGTASTNGMNGRISSNDMIDGLVSTASLESIPSHKKIGSTENNKAKKKSPQGQNYSNSFRDDI</sequence>
<dbReference type="InterPro" id="IPR044669">
    <property type="entry name" value="YneE/VCCN1/2-like"/>
</dbReference>
<dbReference type="Proteomes" id="UP000693970">
    <property type="component" value="Unassembled WGS sequence"/>
</dbReference>
<reference evidence="10" key="2">
    <citation type="submission" date="2021-04" db="EMBL/GenBank/DDBJ databases">
        <authorList>
            <person name="Podell S."/>
        </authorList>
    </citation>
    <scope>NUCLEOTIDE SEQUENCE</scope>
    <source>
        <strain evidence="10">Hildebrandi</strain>
    </source>
</reference>